<dbReference type="EMBL" id="CM046395">
    <property type="protein sequence ID" value="KAI8544378.1"/>
    <property type="molecule type" value="Genomic_DNA"/>
</dbReference>
<organism evidence="1 2">
    <name type="scientific">Rhododendron molle</name>
    <name type="common">Chinese azalea</name>
    <name type="synonym">Azalea mollis</name>
    <dbReference type="NCBI Taxonomy" id="49168"/>
    <lineage>
        <taxon>Eukaryota</taxon>
        <taxon>Viridiplantae</taxon>
        <taxon>Streptophyta</taxon>
        <taxon>Embryophyta</taxon>
        <taxon>Tracheophyta</taxon>
        <taxon>Spermatophyta</taxon>
        <taxon>Magnoliopsida</taxon>
        <taxon>eudicotyledons</taxon>
        <taxon>Gunneridae</taxon>
        <taxon>Pentapetalae</taxon>
        <taxon>asterids</taxon>
        <taxon>Ericales</taxon>
        <taxon>Ericaceae</taxon>
        <taxon>Ericoideae</taxon>
        <taxon>Rhodoreae</taxon>
        <taxon>Rhododendron</taxon>
    </lineage>
</organism>
<comment type="caution">
    <text evidence="1">The sequence shown here is derived from an EMBL/GenBank/DDBJ whole genome shotgun (WGS) entry which is preliminary data.</text>
</comment>
<protein>
    <submittedName>
        <fullName evidence="1">Uncharacterized protein</fullName>
    </submittedName>
</protein>
<sequence length="115" mass="13322">MTPNGDIATIIASAFYALWNLFSGYLVPRTRLPVWWRWYYWTCPVSWTLYGLVASQFGDVQDVLDTNETVEHFLRNYFGFKHEFVGVVAAVVVGFTACFALIFAFSIKAFNFQRR</sequence>
<evidence type="ECO:0000313" key="1">
    <source>
        <dbReference type="EMBL" id="KAI8544378.1"/>
    </source>
</evidence>
<name>A0ACC0MVP5_RHOML</name>
<evidence type="ECO:0000313" key="2">
    <source>
        <dbReference type="Proteomes" id="UP001062846"/>
    </source>
</evidence>
<accession>A0ACC0MVP5</accession>
<dbReference type="Proteomes" id="UP001062846">
    <property type="component" value="Chromosome 8"/>
</dbReference>
<keyword evidence="2" id="KW-1185">Reference proteome</keyword>
<gene>
    <name evidence="1" type="ORF">RHMOL_Rhmol08G0291900</name>
</gene>
<proteinExistence type="predicted"/>
<reference evidence="1" key="1">
    <citation type="submission" date="2022-02" db="EMBL/GenBank/DDBJ databases">
        <title>Plant Genome Project.</title>
        <authorList>
            <person name="Zhang R.-G."/>
        </authorList>
    </citation>
    <scope>NUCLEOTIDE SEQUENCE</scope>
    <source>
        <strain evidence="1">AT1</strain>
    </source>
</reference>